<evidence type="ECO:0000256" key="7">
    <source>
        <dbReference type="SAM" id="MobiDB-lite"/>
    </source>
</evidence>
<dbReference type="GO" id="GO:0016020">
    <property type="term" value="C:membrane"/>
    <property type="evidence" value="ECO:0007669"/>
    <property type="project" value="UniProtKB-SubCell"/>
</dbReference>
<evidence type="ECO:0000256" key="1">
    <source>
        <dbReference type="ARBA" id="ARBA00004141"/>
    </source>
</evidence>
<feature type="compositionally biased region" description="Basic and acidic residues" evidence="7">
    <location>
        <begin position="61"/>
        <end position="76"/>
    </location>
</feature>
<keyword evidence="4 8" id="KW-1133">Transmembrane helix</keyword>
<evidence type="ECO:0000256" key="8">
    <source>
        <dbReference type="SAM" id="Phobius"/>
    </source>
</evidence>
<comment type="subcellular location">
    <subcellularLocation>
        <location evidence="1">Membrane</location>
        <topology evidence="1">Multi-pass membrane protein</topology>
    </subcellularLocation>
</comment>
<dbReference type="PANTHER" id="PTHR12385:SF14">
    <property type="entry name" value="CHOLINE TRANSPORTER-LIKE 2"/>
    <property type="match status" value="1"/>
</dbReference>
<keyword evidence="6" id="KW-0325">Glycoprotein</keyword>
<protein>
    <submittedName>
        <fullName evidence="9">Uncharacterized protein</fullName>
    </submittedName>
</protein>
<evidence type="ECO:0000256" key="3">
    <source>
        <dbReference type="ARBA" id="ARBA00022692"/>
    </source>
</evidence>
<dbReference type="EMBL" id="JOJR01000273">
    <property type="protein sequence ID" value="RCN40668.1"/>
    <property type="molecule type" value="Genomic_DNA"/>
</dbReference>
<gene>
    <name evidence="9" type="ORF">ANCCAN_13371</name>
</gene>
<dbReference type="PANTHER" id="PTHR12385">
    <property type="entry name" value="CHOLINE TRANSPORTER-LIKE (SLC FAMILY 44)"/>
    <property type="match status" value="1"/>
</dbReference>
<keyword evidence="10" id="KW-1185">Reference proteome</keyword>
<keyword evidence="5 8" id="KW-0472">Membrane</keyword>
<feature type="transmembrane region" description="Helical" evidence="8">
    <location>
        <begin position="99"/>
        <end position="122"/>
    </location>
</feature>
<feature type="region of interest" description="Disordered" evidence="7">
    <location>
        <begin position="1"/>
        <end position="76"/>
    </location>
</feature>
<reference evidence="9 10" key="1">
    <citation type="submission" date="2014-10" db="EMBL/GenBank/DDBJ databases">
        <title>Draft genome of the hookworm Ancylostoma caninum.</title>
        <authorList>
            <person name="Mitreva M."/>
        </authorList>
    </citation>
    <scope>NUCLEOTIDE SEQUENCE [LARGE SCALE GENOMIC DNA]</scope>
    <source>
        <strain evidence="9 10">Baltimore</strain>
    </source>
</reference>
<accession>A0A368GAD9</accession>
<keyword evidence="3 8" id="KW-0812">Transmembrane</keyword>
<dbReference type="STRING" id="29170.A0A368GAD9"/>
<comment type="similarity">
    <text evidence="2">Belongs to the CTL (choline transporter-like) family.</text>
</comment>
<proteinExistence type="inferred from homology"/>
<sequence length="207" mass="23169">MKRQQIVPSAPPPEAYYLPAPPPPRLPPPRWPGPSSPPPRSVTPPHLRSHSEPQELNYEEINDKSSKTPEKPSRFNVKPEKLKKKLNPQLHTERGCTDVACCFLFLLFTIGWGVVAAIGFLWGDAERLILPTDTAGRRCGGSRGKSYNLTDKPYLYYFDITKCISYSTALGGCQTPQMCVSTCPSKYFSYLQLQSPTISAEEFRHAV</sequence>
<evidence type="ECO:0000256" key="2">
    <source>
        <dbReference type="ARBA" id="ARBA00007168"/>
    </source>
</evidence>
<name>A0A368GAD9_ANCCA</name>
<evidence type="ECO:0000256" key="4">
    <source>
        <dbReference type="ARBA" id="ARBA00022989"/>
    </source>
</evidence>
<dbReference type="GO" id="GO:0022857">
    <property type="term" value="F:transmembrane transporter activity"/>
    <property type="evidence" value="ECO:0007669"/>
    <property type="project" value="InterPro"/>
</dbReference>
<evidence type="ECO:0000313" key="9">
    <source>
        <dbReference type="EMBL" id="RCN40668.1"/>
    </source>
</evidence>
<evidence type="ECO:0000256" key="5">
    <source>
        <dbReference type="ARBA" id="ARBA00023136"/>
    </source>
</evidence>
<evidence type="ECO:0000313" key="10">
    <source>
        <dbReference type="Proteomes" id="UP000252519"/>
    </source>
</evidence>
<comment type="caution">
    <text evidence="9">The sequence shown here is derived from an EMBL/GenBank/DDBJ whole genome shotgun (WGS) entry which is preliminary data.</text>
</comment>
<feature type="compositionally biased region" description="Pro residues" evidence="7">
    <location>
        <begin position="9"/>
        <end position="42"/>
    </location>
</feature>
<evidence type="ECO:0000256" key="6">
    <source>
        <dbReference type="ARBA" id="ARBA00023180"/>
    </source>
</evidence>
<dbReference type="Proteomes" id="UP000252519">
    <property type="component" value="Unassembled WGS sequence"/>
</dbReference>
<dbReference type="AlphaFoldDB" id="A0A368GAD9"/>
<organism evidence="9 10">
    <name type="scientific">Ancylostoma caninum</name>
    <name type="common">Dog hookworm</name>
    <dbReference type="NCBI Taxonomy" id="29170"/>
    <lineage>
        <taxon>Eukaryota</taxon>
        <taxon>Metazoa</taxon>
        <taxon>Ecdysozoa</taxon>
        <taxon>Nematoda</taxon>
        <taxon>Chromadorea</taxon>
        <taxon>Rhabditida</taxon>
        <taxon>Rhabditina</taxon>
        <taxon>Rhabditomorpha</taxon>
        <taxon>Strongyloidea</taxon>
        <taxon>Ancylostomatidae</taxon>
        <taxon>Ancylostomatinae</taxon>
        <taxon>Ancylostoma</taxon>
    </lineage>
</organism>
<dbReference type="InterPro" id="IPR007603">
    <property type="entry name" value="Choline_transptr-like"/>
</dbReference>
<dbReference type="OrthoDB" id="5864153at2759"/>